<dbReference type="InterPro" id="IPR053927">
    <property type="entry name" value="FlgK_helical"/>
</dbReference>
<dbReference type="GO" id="GO:0044780">
    <property type="term" value="P:bacterial-type flagellum assembly"/>
    <property type="evidence" value="ECO:0007669"/>
    <property type="project" value="InterPro"/>
</dbReference>
<dbReference type="NCBIfam" id="TIGR02492">
    <property type="entry name" value="flgK_ends"/>
    <property type="match status" value="1"/>
</dbReference>
<dbReference type="InterPro" id="IPR010930">
    <property type="entry name" value="Flg_bb/hook_C_dom"/>
</dbReference>
<dbReference type="EMBL" id="FUZT01000003">
    <property type="protein sequence ID" value="SKC55909.1"/>
    <property type="molecule type" value="Genomic_DNA"/>
</dbReference>
<evidence type="ECO:0000256" key="6">
    <source>
        <dbReference type="ARBA" id="ARBA00023143"/>
    </source>
</evidence>
<comment type="subcellular location">
    <subcellularLocation>
        <location evidence="1 7">Bacterial flagellum</location>
    </subcellularLocation>
    <subcellularLocation>
        <location evidence="2 7">Secreted</location>
    </subcellularLocation>
</comment>
<evidence type="ECO:0000256" key="7">
    <source>
        <dbReference type="RuleBase" id="RU362065"/>
    </source>
</evidence>
<feature type="domain" description="Flagellar basal-body/hook protein C-terminal" evidence="10">
    <location>
        <begin position="496"/>
        <end position="535"/>
    </location>
</feature>
<keyword evidence="13" id="KW-1185">Reference proteome</keyword>
<evidence type="ECO:0000256" key="5">
    <source>
        <dbReference type="ARBA" id="ARBA00022525"/>
    </source>
</evidence>
<dbReference type="Proteomes" id="UP000190285">
    <property type="component" value="Unassembled WGS sequence"/>
</dbReference>
<dbReference type="OrthoDB" id="9802553at2"/>
<evidence type="ECO:0000256" key="8">
    <source>
        <dbReference type="SAM" id="Coils"/>
    </source>
</evidence>
<dbReference type="Pfam" id="PF22638">
    <property type="entry name" value="FlgK_D1"/>
    <property type="match status" value="1"/>
</dbReference>
<evidence type="ECO:0000259" key="11">
    <source>
        <dbReference type="Pfam" id="PF22638"/>
    </source>
</evidence>
<keyword evidence="12" id="KW-0966">Cell projection</keyword>
<proteinExistence type="inferred from homology"/>
<accession>A0A1T5JXC9</accession>
<evidence type="ECO:0000256" key="3">
    <source>
        <dbReference type="ARBA" id="ARBA00009677"/>
    </source>
</evidence>
<dbReference type="Pfam" id="PF00460">
    <property type="entry name" value="Flg_bb_rod"/>
    <property type="match status" value="1"/>
</dbReference>
<sequence length="542" mass="60828">MTSTFFGFNIARSGLFASQRALNITGHNISNVNTAGYTRQRLNILQSSPMTLPNGQGMLGTGVDTDSIVQIRHEFLDFKYRGGNTDLGEWQTKADALQNIEAIFNEPSDAGIRKVLDEFFSSLHELNKTPESLTVRALVRQRSIALAKNINHMAEQFTKMQSDTDFEVRTTVDQINGYSEQIKKLNRQIYEAELDGSNANDLRDQRNLIVDKLSQLTNIDYYEDNNNRFHVLINGKPLVSHFRNSSLKYEERVDKLNDVDAGKLHDIKWEDGSTFTPKGGKIKGLIDMRDNISGSDKGIPYYMERLNNFTDVLSETLNSMHKSGYDLDGNLGTNLFTINGMSTAEYENYLLTRGLDNGEAEMVAADNMEEAKEELKNKISADPSKYKYKTVKEINGGFYIVDRIPADKLTIASDLEGEDGLNKIAASATPDGVPGDGDNALKMSQMRHDVNMYEWGSPDDYVKSLISNLGVDGQEAIRMRDNQMVLLNQVETNRQSISGVSLDEEMSNMIKFQHSFNANSRMITAMDEMIDTIISRMGLVGR</sequence>
<keyword evidence="12" id="KW-0969">Cilium</keyword>
<dbReference type="STRING" id="36842.SAMN02194393_01415"/>
<dbReference type="GO" id="GO:0005198">
    <property type="term" value="F:structural molecule activity"/>
    <property type="evidence" value="ECO:0007669"/>
    <property type="project" value="UniProtKB-UniRule"/>
</dbReference>
<evidence type="ECO:0000313" key="13">
    <source>
        <dbReference type="Proteomes" id="UP000190285"/>
    </source>
</evidence>
<keyword evidence="5 7" id="KW-0964">Secreted</keyword>
<feature type="domain" description="Flagellar basal body rod protein N-terminal" evidence="9">
    <location>
        <begin position="8"/>
        <end position="38"/>
    </location>
</feature>
<gene>
    <name evidence="7" type="primary">flgK</name>
    <name evidence="12" type="ORF">SAMN02194393_01415</name>
</gene>
<comment type="similarity">
    <text evidence="3 7">Belongs to the flagella basal body rod proteins family.</text>
</comment>
<dbReference type="InterPro" id="IPR001444">
    <property type="entry name" value="Flag_bb_rod_N"/>
</dbReference>
<dbReference type="PANTHER" id="PTHR30033:SF1">
    <property type="entry name" value="FLAGELLAR HOOK-ASSOCIATED PROTEIN 1"/>
    <property type="match status" value="1"/>
</dbReference>
<keyword evidence="8" id="KW-0175">Coiled coil</keyword>
<evidence type="ECO:0000256" key="4">
    <source>
        <dbReference type="ARBA" id="ARBA00016244"/>
    </source>
</evidence>
<name>A0A1T5JXC9_9FIRM</name>
<dbReference type="SUPFAM" id="SSF64518">
    <property type="entry name" value="Phase 1 flagellin"/>
    <property type="match status" value="1"/>
</dbReference>
<feature type="coiled-coil region" evidence="8">
    <location>
        <begin position="168"/>
        <end position="195"/>
    </location>
</feature>
<keyword evidence="6 7" id="KW-0975">Bacterial flagellum</keyword>
<dbReference type="RefSeq" id="WP_079490426.1">
    <property type="nucleotide sequence ID" value="NZ_FUZT01000003.1"/>
</dbReference>
<keyword evidence="12" id="KW-0282">Flagellum</keyword>
<dbReference type="Pfam" id="PF06429">
    <property type="entry name" value="Flg_bbr_C"/>
    <property type="match status" value="1"/>
</dbReference>
<dbReference type="GO" id="GO:0005576">
    <property type="term" value="C:extracellular region"/>
    <property type="evidence" value="ECO:0007669"/>
    <property type="project" value="UniProtKB-SubCell"/>
</dbReference>
<dbReference type="AlphaFoldDB" id="A0A1T5JXC9"/>
<protein>
    <recommendedName>
        <fullName evidence="4 7">Flagellar hook-associated protein 1</fullName>
        <shortName evidence="7">HAP1</shortName>
    </recommendedName>
</protein>
<dbReference type="GO" id="GO:0009424">
    <property type="term" value="C:bacterial-type flagellum hook"/>
    <property type="evidence" value="ECO:0007669"/>
    <property type="project" value="UniProtKB-UniRule"/>
</dbReference>
<dbReference type="PANTHER" id="PTHR30033">
    <property type="entry name" value="FLAGELLAR HOOK-ASSOCIATED PROTEIN 1"/>
    <property type="match status" value="1"/>
</dbReference>
<evidence type="ECO:0000256" key="2">
    <source>
        <dbReference type="ARBA" id="ARBA00004613"/>
    </source>
</evidence>
<evidence type="ECO:0000256" key="1">
    <source>
        <dbReference type="ARBA" id="ARBA00004365"/>
    </source>
</evidence>
<organism evidence="12 13">
    <name type="scientific">Maledivibacter halophilus</name>
    <dbReference type="NCBI Taxonomy" id="36842"/>
    <lineage>
        <taxon>Bacteria</taxon>
        <taxon>Bacillati</taxon>
        <taxon>Bacillota</taxon>
        <taxon>Clostridia</taxon>
        <taxon>Peptostreptococcales</taxon>
        <taxon>Caminicellaceae</taxon>
        <taxon>Maledivibacter</taxon>
    </lineage>
</organism>
<dbReference type="InterPro" id="IPR002371">
    <property type="entry name" value="FlgK"/>
</dbReference>
<dbReference type="PRINTS" id="PR01005">
    <property type="entry name" value="FLGHOOKAP1"/>
</dbReference>
<reference evidence="12 13" key="1">
    <citation type="submission" date="2017-02" db="EMBL/GenBank/DDBJ databases">
        <authorList>
            <person name="Peterson S.W."/>
        </authorList>
    </citation>
    <scope>NUCLEOTIDE SEQUENCE [LARGE SCALE GENOMIC DNA]</scope>
    <source>
        <strain evidence="12 13">M1</strain>
    </source>
</reference>
<evidence type="ECO:0000259" key="10">
    <source>
        <dbReference type="Pfam" id="PF06429"/>
    </source>
</evidence>
<feature type="domain" description="Flagellar hook-associated protein FlgK helical" evidence="11">
    <location>
        <begin position="97"/>
        <end position="336"/>
    </location>
</feature>
<evidence type="ECO:0000259" key="9">
    <source>
        <dbReference type="Pfam" id="PF00460"/>
    </source>
</evidence>
<evidence type="ECO:0000313" key="12">
    <source>
        <dbReference type="EMBL" id="SKC55909.1"/>
    </source>
</evidence>